<evidence type="ECO:0000256" key="3">
    <source>
        <dbReference type="ARBA" id="ARBA00023014"/>
    </source>
</evidence>
<evidence type="ECO:0000259" key="4">
    <source>
        <dbReference type="SMART" id="SM00729"/>
    </source>
</evidence>
<accession>M2TLM9</accession>
<keyword evidence="6" id="KW-1185">Reference proteome</keyword>
<dbReference type="Pfam" id="PF04055">
    <property type="entry name" value="Radical_SAM"/>
    <property type="match status" value="1"/>
</dbReference>
<comment type="caution">
    <text evidence="5">The sequence shown here is derived from an EMBL/GenBank/DDBJ whole genome shotgun (WGS) entry which is preliminary data.</text>
</comment>
<keyword evidence="3" id="KW-0411">Iron-sulfur</keyword>
<dbReference type="PANTHER" id="PTHR43432:SF3">
    <property type="entry name" value="SLR0285 PROTEIN"/>
    <property type="match status" value="1"/>
</dbReference>
<dbReference type="GO" id="GO:0046872">
    <property type="term" value="F:metal ion binding"/>
    <property type="evidence" value="ECO:0007669"/>
    <property type="project" value="UniProtKB-KW"/>
</dbReference>
<evidence type="ECO:0000256" key="2">
    <source>
        <dbReference type="ARBA" id="ARBA00023004"/>
    </source>
</evidence>
<dbReference type="Proteomes" id="UP000011717">
    <property type="component" value="Unassembled WGS sequence"/>
</dbReference>
<dbReference type="OrthoDB" id="9785699at2"/>
<dbReference type="SFLD" id="SFLDG01084">
    <property type="entry name" value="Uncharacterised_Radical_SAM_Su"/>
    <property type="match status" value="1"/>
</dbReference>
<keyword evidence="2" id="KW-0408">Iron</keyword>
<sequence length="373" mass="41392">MAQAHQFPPATLRKGRGAVSNGLSQRFDHIEREMDGDFLDAEAAAAEQGADAYADFRPPLRTQVREESPRTAITRNQSPDVPFDRSINAYRGCEHGCIYCFARPTHAYLGLSPGQDFETKLTAKPSTPALLRRELARTGYACRPIALGTNTDPYQPIEDRYRITRGILSVLEECSHPVTITTKSARVLDDVDILARMAQRGLAAVMLSVTTLDAETARTMEPRASSPGRRLHAMRELTAAGIPVHVSVSPVIPAINDHEIEAIVDAAADAGAIGGFSIVVRLPHEVSPIFREWLQTHYPDRAARVMNHLQGMRGGKDNEARFFERYKPKGAYAAALQTRFQKAKERRGLDRTRLDLRTDLFDPSVLTDQPRLL</sequence>
<dbReference type="SUPFAM" id="SSF102114">
    <property type="entry name" value="Radical SAM enzymes"/>
    <property type="match status" value="1"/>
</dbReference>
<gene>
    <name evidence="5" type="ORF">C725_1998</name>
</gene>
<dbReference type="PANTHER" id="PTHR43432">
    <property type="entry name" value="SLR0285 PROTEIN"/>
    <property type="match status" value="1"/>
</dbReference>
<dbReference type="NCBIfam" id="NF033668">
    <property type="entry name" value="rSAM_PA0069"/>
    <property type="match status" value="1"/>
</dbReference>
<dbReference type="Gene3D" id="3.80.30.30">
    <property type="match status" value="1"/>
</dbReference>
<dbReference type="EMBL" id="AMRV01000006">
    <property type="protein sequence ID" value="EMD82611.1"/>
    <property type="molecule type" value="Genomic_DNA"/>
</dbReference>
<evidence type="ECO:0000313" key="5">
    <source>
        <dbReference type="EMBL" id="EMD82611.1"/>
    </source>
</evidence>
<dbReference type="CDD" id="cd01335">
    <property type="entry name" value="Radical_SAM"/>
    <property type="match status" value="1"/>
</dbReference>
<dbReference type="InterPro" id="IPR058240">
    <property type="entry name" value="rSAM_sf"/>
</dbReference>
<dbReference type="InterPro" id="IPR007197">
    <property type="entry name" value="rSAM"/>
</dbReference>
<evidence type="ECO:0000313" key="6">
    <source>
        <dbReference type="Proteomes" id="UP000011717"/>
    </source>
</evidence>
<organism evidence="5 6">
    <name type="scientific">Pacificimonas flava</name>
    <dbReference type="NCBI Taxonomy" id="1234595"/>
    <lineage>
        <taxon>Bacteria</taxon>
        <taxon>Pseudomonadati</taxon>
        <taxon>Pseudomonadota</taxon>
        <taxon>Alphaproteobacteria</taxon>
        <taxon>Sphingomonadales</taxon>
        <taxon>Sphingosinicellaceae</taxon>
        <taxon>Pacificimonas</taxon>
    </lineage>
</organism>
<dbReference type="SFLD" id="SFLDS00029">
    <property type="entry name" value="Radical_SAM"/>
    <property type="match status" value="1"/>
</dbReference>
<dbReference type="RefSeq" id="WP_008602453.1">
    <property type="nucleotide sequence ID" value="NZ_AMRV01000006.1"/>
</dbReference>
<protein>
    <submittedName>
        <fullName evidence="5">Radical SAM domain protein</fullName>
    </submittedName>
</protein>
<proteinExistence type="predicted"/>
<name>M2TLM9_9SPHN</name>
<evidence type="ECO:0000256" key="1">
    <source>
        <dbReference type="ARBA" id="ARBA00022723"/>
    </source>
</evidence>
<dbReference type="SMART" id="SM00729">
    <property type="entry name" value="Elp3"/>
    <property type="match status" value="1"/>
</dbReference>
<keyword evidence="1" id="KW-0479">Metal-binding</keyword>
<dbReference type="PATRIC" id="fig|1234595.3.peg.1999"/>
<dbReference type="GO" id="GO:0051536">
    <property type="term" value="F:iron-sulfur cluster binding"/>
    <property type="evidence" value="ECO:0007669"/>
    <property type="project" value="UniProtKB-KW"/>
</dbReference>
<dbReference type="InterPro" id="IPR006638">
    <property type="entry name" value="Elp3/MiaA/NifB-like_rSAM"/>
</dbReference>
<feature type="domain" description="Elp3/MiaA/NifB-like radical SAM core" evidence="4">
    <location>
        <begin position="83"/>
        <end position="308"/>
    </location>
</feature>
<dbReference type="AlphaFoldDB" id="M2TLM9"/>
<dbReference type="InterPro" id="IPR040086">
    <property type="entry name" value="MJ0683-like"/>
</dbReference>
<reference evidence="5 6" key="1">
    <citation type="journal article" date="2013" name="Genome Announc.">
        <title>Draft Genome Sequence of Strain JLT2015T, Belonging to the Family Sphingomonadaceae of the Alphaproteobacteria.</title>
        <authorList>
            <person name="Tang K."/>
            <person name="Liu K."/>
            <person name="Li S."/>
            <person name="Jiao N."/>
        </authorList>
    </citation>
    <scope>NUCLEOTIDE SEQUENCE [LARGE SCALE GENOMIC DNA]</scope>
    <source>
        <strain evidence="5 6">JLT2015</strain>
    </source>
</reference>
<dbReference type="GO" id="GO:0003824">
    <property type="term" value="F:catalytic activity"/>
    <property type="evidence" value="ECO:0007669"/>
    <property type="project" value="InterPro"/>
</dbReference>